<dbReference type="EMBL" id="SIHO01000003">
    <property type="protein sequence ID" value="TFU01384.1"/>
    <property type="molecule type" value="Genomic_DNA"/>
</dbReference>
<dbReference type="InterPro" id="IPR029063">
    <property type="entry name" value="SAM-dependent_MTases_sf"/>
</dbReference>
<keyword evidence="7" id="KW-1185">Reference proteome</keyword>
<comment type="similarity">
    <text evidence="5">Belongs to the methyltransferase superfamily. UbiG/COQ3 family.</text>
</comment>
<proteinExistence type="inferred from homology"/>
<dbReference type="RefSeq" id="WP_135246888.1">
    <property type="nucleotide sequence ID" value="NZ_SIHO01000003.1"/>
</dbReference>
<feature type="binding site" evidence="5">
    <location>
        <position position="76"/>
    </location>
    <ligand>
        <name>S-adenosyl-L-methionine</name>
        <dbReference type="ChEBI" id="CHEBI:59789"/>
    </ligand>
</feature>
<dbReference type="Gene3D" id="3.40.50.150">
    <property type="entry name" value="Vaccinia Virus protein VP39"/>
    <property type="match status" value="1"/>
</dbReference>
<dbReference type="SUPFAM" id="SSF53335">
    <property type="entry name" value="S-adenosyl-L-methionine-dependent methyltransferases"/>
    <property type="match status" value="1"/>
</dbReference>
<evidence type="ECO:0000313" key="7">
    <source>
        <dbReference type="Proteomes" id="UP000297737"/>
    </source>
</evidence>
<evidence type="ECO:0000256" key="3">
    <source>
        <dbReference type="ARBA" id="ARBA00022688"/>
    </source>
</evidence>
<dbReference type="InterPro" id="IPR010233">
    <property type="entry name" value="UbiG_MeTrfase"/>
</dbReference>
<comment type="function">
    <text evidence="5">O-methyltransferase that catalyzes the 2 O-methylation steps in the ubiquinone biosynthetic pathway.</text>
</comment>
<comment type="catalytic activity">
    <reaction evidence="5">
        <text>a 3-demethylubiquinol + S-adenosyl-L-methionine = a ubiquinol + S-adenosyl-L-homocysteine + H(+)</text>
        <dbReference type="Rhea" id="RHEA:44380"/>
        <dbReference type="Rhea" id="RHEA-COMP:9566"/>
        <dbReference type="Rhea" id="RHEA-COMP:10914"/>
        <dbReference type="ChEBI" id="CHEBI:15378"/>
        <dbReference type="ChEBI" id="CHEBI:17976"/>
        <dbReference type="ChEBI" id="CHEBI:57856"/>
        <dbReference type="ChEBI" id="CHEBI:59789"/>
        <dbReference type="ChEBI" id="CHEBI:84422"/>
        <dbReference type="EC" id="2.1.1.64"/>
    </reaction>
</comment>
<dbReference type="PANTHER" id="PTHR43464:SF19">
    <property type="entry name" value="UBIQUINONE BIOSYNTHESIS O-METHYLTRANSFERASE, MITOCHONDRIAL"/>
    <property type="match status" value="1"/>
</dbReference>
<feature type="binding site" evidence="5">
    <location>
        <position position="45"/>
    </location>
    <ligand>
        <name>S-adenosyl-L-methionine</name>
        <dbReference type="ChEBI" id="CHEBI:59789"/>
    </ligand>
</feature>
<keyword evidence="4 5" id="KW-0949">S-adenosyl-L-methionine</keyword>
<evidence type="ECO:0000256" key="5">
    <source>
        <dbReference type="HAMAP-Rule" id="MF_00472"/>
    </source>
</evidence>
<keyword evidence="1 5" id="KW-0489">Methyltransferase</keyword>
<feature type="binding site" evidence="5">
    <location>
        <position position="140"/>
    </location>
    <ligand>
        <name>S-adenosyl-L-methionine</name>
        <dbReference type="ChEBI" id="CHEBI:59789"/>
    </ligand>
</feature>
<protein>
    <recommendedName>
        <fullName evidence="5">Ubiquinone biosynthesis O-methyltransferase</fullName>
    </recommendedName>
    <alternativeName>
        <fullName evidence="5">2-polyprenyl-6-hydroxyphenol methylase</fullName>
        <ecNumber evidence="5">2.1.1.222</ecNumber>
    </alternativeName>
    <alternativeName>
        <fullName evidence="5">3-demethylubiquinone 3-O-methyltransferase</fullName>
        <ecNumber evidence="5">2.1.1.64</ecNumber>
    </alternativeName>
</protein>
<gene>
    <name evidence="5 6" type="primary">ubiG</name>
    <name evidence="6" type="ORF">EUV02_13940</name>
</gene>
<dbReference type="EC" id="2.1.1.64" evidence="5"/>
<comment type="catalytic activity">
    <reaction evidence="5">
        <text>a 3-(all-trans-polyprenyl)benzene-1,2-diol + S-adenosyl-L-methionine = a 2-methoxy-6-(all-trans-polyprenyl)phenol + S-adenosyl-L-homocysteine + H(+)</text>
        <dbReference type="Rhea" id="RHEA:31411"/>
        <dbReference type="Rhea" id="RHEA-COMP:9550"/>
        <dbReference type="Rhea" id="RHEA-COMP:9551"/>
        <dbReference type="ChEBI" id="CHEBI:15378"/>
        <dbReference type="ChEBI" id="CHEBI:57856"/>
        <dbReference type="ChEBI" id="CHEBI:59789"/>
        <dbReference type="ChEBI" id="CHEBI:62729"/>
        <dbReference type="ChEBI" id="CHEBI:62731"/>
        <dbReference type="EC" id="2.1.1.222"/>
    </reaction>
</comment>
<reference evidence="6 7" key="1">
    <citation type="submission" date="2019-02" db="EMBL/GenBank/DDBJ databases">
        <title>Polymorphobacter sp. isolated from the lake at the Tibet of China.</title>
        <authorList>
            <person name="Li A."/>
        </authorList>
    </citation>
    <scope>NUCLEOTIDE SEQUENCE [LARGE SCALE GENOMIC DNA]</scope>
    <source>
        <strain evidence="6 7">DJ1R-1</strain>
    </source>
</reference>
<dbReference type="EC" id="2.1.1.222" evidence="5"/>
<evidence type="ECO:0000256" key="2">
    <source>
        <dbReference type="ARBA" id="ARBA00022679"/>
    </source>
</evidence>
<feature type="binding site" evidence="5">
    <location>
        <position position="97"/>
    </location>
    <ligand>
        <name>S-adenosyl-L-methionine</name>
        <dbReference type="ChEBI" id="CHEBI:59789"/>
    </ligand>
</feature>
<name>A0A4Y9EL00_9SPHN</name>
<accession>A0A4Y9EL00</accession>
<keyword evidence="2 5" id="KW-0808">Transferase</keyword>
<evidence type="ECO:0000256" key="4">
    <source>
        <dbReference type="ARBA" id="ARBA00022691"/>
    </source>
</evidence>
<dbReference type="GO" id="GO:0061542">
    <property type="term" value="F:3-demethylubiquinol 3-O-methyltransferase activity"/>
    <property type="evidence" value="ECO:0007669"/>
    <property type="project" value="UniProtKB-UniRule"/>
</dbReference>
<dbReference type="PANTHER" id="PTHR43464">
    <property type="entry name" value="METHYLTRANSFERASE"/>
    <property type="match status" value="1"/>
</dbReference>
<dbReference type="HAMAP" id="MF_00472">
    <property type="entry name" value="UbiG"/>
    <property type="match status" value="1"/>
</dbReference>
<dbReference type="UniPathway" id="UPA00232"/>
<dbReference type="NCBIfam" id="TIGR01983">
    <property type="entry name" value="UbiG"/>
    <property type="match status" value="1"/>
</dbReference>
<dbReference type="OrthoDB" id="9801538at2"/>
<evidence type="ECO:0000256" key="1">
    <source>
        <dbReference type="ARBA" id="ARBA00022603"/>
    </source>
</evidence>
<dbReference type="Proteomes" id="UP000297737">
    <property type="component" value="Unassembled WGS sequence"/>
</dbReference>
<dbReference type="GO" id="GO:0010420">
    <property type="term" value="F:polyprenyldihydroxybenzoate methyltransferase activity"/>
    <property type="evidence" value="ECO:0007669"/>
    <property type="project" value="InterPro"/>
</dbReference>
<dbReference type="GO" id="GO:0102208">
    <property type="term" value="F:2-polyprenyl-6-hydroxyphenol methylase activity"/>
    <property type="evidence" value="ECO:0007669"/>
    <property type="project" value="UniProtKB-EC"/>
</dbReference>
<organism evidence="6 7">
    <name type="scientific">Glacieibacterium arshaanense</name>
    <dbReference type="NCBI Taxonomy" id="2511025"/>
    <lineage>
        <taxon>Bacteria</taxon>
        <taxon>Pseudomonadati</taxon>
        <taxon>Pseudomonadota</taxon>
        <taxon>Alphaproteobacteria</taxon>
        <taxon>Sphingomonadales</taxon>
        <taxon>Sphingosinicellaceae</taxon>
        <taxon>Glacieibacterium</taxon>
    </lineage>
</organism>
<comment type="caution">
    <text evidence="6">The sequence shown here is derived from an EMBL/GenBank/DDBJ whole genome shotgun (WGS) entry which is preliminary data.</text>
</comment>
<dbReference type="Pfam" id="PF13489">
    <property type="entry name" value="Methyltransf_23"/>
    <property type="match status" value="1"/>
</dbReference>
<keyword evidence="3 5" id="KW-0831">Ubiquinone biosynthesis</keyword>
<sequence length="251" mass="26426">MQSNSSADGATSIDPAEAAFFGKLADDWWNPAGSSAMLHRVNPLRLGYIRDAACRQFGRSTRDRTPLAGLLALDIGCGAGLVTEPLARMGATVAGIDAAPENIAVARSHAAAMQLAVDYRATSVEALAGTGAQFDLITCLEVIEHVDDRAAFFAAIATLLAPGGLLVFSTPNRTPLSHATLIVGAEWLLRSIPRGAHDWQKFMTPDEVTDALAEAGLSVTDVQGMTWRPGTGFVLGREVSVDYFGTAVRSA</sequence>
<evidence type="ECO:0000313" key="6">
    <source>
        <dbReference type="EMBL" id="TFU01384.1"/>
    </source>
</evidence>
<comment type="pathway">
    <text evidence="5">Cofactor biosynthesis; ubiquinone biosynthesis.</text>
</comment>
<dbReference type="CDD" id="cd02440">
    <property type="entry name" value="AdoMet_MTases"/>
    <property type="match status" value="1"/>
</dbReference>
<dbReference type="GO" id="GO:0032259">
    <property type="term" value="P:methylation"/>
    <property type="evidence" value="ECO:0007669"/>
    <property type="project" value="UniProtKB-KW"/>
</dbReference>
<dbReference type="AlphaFoldDB" id="A0A4Y9EL00"/>